<evidence type="ECO:0000313" key="1">
    <source>
        <dbReference type="EMBL" id="CAE7351184.1"/>
    </source>
</evidence>
<organism evidence="1 2">
    <name type="scientific">Symbiodinium natans</name>
    <dbReference type="NCBI Taxonomy" id="878477"/>
    <lineage>
        <taxon>Eukaryota</taxon>
        <taxon>Sar</taxon>
        <taxon>Alveolata</taxon>
        <taxon>Dinophyceae</taxon>
        <taxon>Suessiales</taxon>
        <taxon>Symbiodiniaceae</taxon>
        <taxon>Symbiodinium</taxon>
    </lineage>
</organism>
<name>A0A812PPL3_9DINO</name>
<comment type="caution">
    <text evidence="1">The sequence shown here is derived from an EMBL/GenBank/DDBJ whole genome shotgun (WGS) entry which is preliminary data.</text>
</comment>
<dbReference type="OrthoDB" id="425313at2759"/>
<protein>
    <submittedName>
        <fullName evidence="1">Uncharacterized protein</fullName>
    </submittedName>
</protein>
<reference evidence="1" key="1">
    <citation type="submission" date="2021-02" db="EMBL/GenBank/DDBJ databases">
        <authorList>
            <person name="Dougan E. K."/>
            <person name="Rhodes N."/>
            <person name="Thang M."/>
            <person name="Chan C."/>
        </authorList>
    </citation>
    <scope>NUCLEOTIDE SEQUENCE</scope>
</reference>
<dbReference type="EMBL" id="CAJNDS010002147">
    <property type="protein sequence ID" value="CAE7351184.1"/>
    <property type="molecule type" value="Genomic_DNA"/>
</dbReference>
<dbReference type="AlphaFoldDB" id="A0A812PPL3"/>
<gene>
    <name evidence="1" type="ORF">SNAT2548_LOCUS18515</name>
</gene>
<dbReference type="Proteomes" id="UP000604046">
    <property type="component" value="Unassembled WGS sequence"/>
</dbReference>
<evidence type="ECO:0000313" key="2">
    <source>
        <dbReference type="Proteomes" id="UP000604046"/>
    </source>
</evidence>
<accession>A0A812PPL3</accession>
<sequence length="90" mass="10516">MELLAGLISGITGAAYEVFGYNRKNFQYDRRQRTIFEYQLSEMRIKQADLWRRDVRDAIQLTPKKMEVYLLVIAMELTGAGCCLCKVYLK</sequence>
<proteinExistence type="predicted"/>
<keyword evidence="2" id="KW-1185">Reference proteome</keyword>